<reference evidence="1 2" key="1">
    <citation type="submission" date="2017-08" db="EMBL/GenBank/DDBJ databases">
        <title>Halomonas alkalisoli sp. nov., isolated from saline alkaline soil.</title>
        <authorList>
            <person name="Wang D."/>
            <person name="Zhang G."/>
        </authorList>
    </citation>
    <scope>NUCLEOTIDE SEQUENCE [LARGE SCALE GENOMIC DNA]</scope>
    <source>
        <strain evidence="1 2">WRN001</strain>
    </source>
</reference>
<dbReference type="OrthoDB" id="9814782at2"/>
<protein>
    <submittedName>
        <fullName evidence="1">Sarcosine oxidase subunit gamma</fullName>
    </submittedName>
</protein>
<dbReference type="AlphaFoldDB" id="A0A2A2ES16"/>
<dbReference type="InterPro" id="IPR027266">
    <property type="entry name" value="TrmE/GcvT-like"/>
</dbReference>
<dbReference type="Gene3D" id="3.30.70.1520">
    <property type="entry name" value="Heterotetrameric sarcosine oxidase"/>
    <property type="match status" value="1"/>
</dbReference>
<proteinExistence type="predicted"/>
<dbReference type="Proteomes" id="UP000217771">
    <property type="component" value="Unassembled WGS sequence"/>
</dbReference>
<name>A0A2A2ES16_9GAMM</name>
<dbReference type="RefSeq" id="WP_095622469.1">
    <property type="nucleotide sequence ID" value="NZ_NSKB01000007.1"/>
</dbReference>
<evidence type="ECO:0000313" key="2">
    <source>
        <dbReference type="Proteomes" id="UP000217771"/>
    </source>
</evidence>
<comment type="caution">
    <text evidence="1">The sequence shown here is derived from an EMBL/GenBank/DDBJ whole genome shotgun (WGS) entry which is preliminary data.</text>
</comment>
<accession>A0A2A2ES16</accession>
<gene>
    <name evidence="1" type="ORF">CK498_19210</name>
</gene>
<dbReference type="Pfam" id="PF04268">
    <property type="entry name" value="SoxG"/>
    <property type="match status" value="1"/>
</dbReference>
<dbReference type="EMBL" id="NSKB01000007">
    <property type="protein sequence ID" value="PAU75274.1"/>
    <property type="molecule type" value="Genomic_DNA"/>
</dbReference>
<organism evidence="1 2">
    <name type="scientific">Halomonas salipaludis</name>
    <dbReference type="NCBI Taxonomy" id="2032625"/>
    <lineage>
        <taxon>Bacteria</taxon>
        <taxon>Pseudomonadati</taxon>
        <taxon>Pseudomonadota</taxon>
        <taxon>Gammaproteobacteria</taxon>
        <taxon>Oceanospirillales</taxon>
        <taxon>Halomonadaceae</taxon>
        <taxon>Halomonas</taxon>
    </lineage>
</organism>
<dbReference type="InterPro" id="IPR007375">
    <property type="entry name" value="SoxG"/>
</dbReference>
<dbReference type="Gene3D" id="3.30.1360.120">
    <property type="entry name" value="Probable tRNA modification gtpase trme, domain 1"/>
    <property type="match status" value="1"/>
</dbReference>
<evidence type="ECO:0000313" key="1">
    <source>
        <dbReference type="EMBL" id="PAU75274.1"/>
    </source>
</evidence>
<keyword evidence="2" id="KW-1185">Reference proteome</keyword>
<dbReference type="SUPFAM" id="SSF103025">
    <property type="entry name" value="Folate-binding domain"/>
    <property type="match status" value="1"/>
</dbReference>
<sequence>MSDSALSRVNLFDSRADHASVAVESPLAYSLQRSGAPAPSAASRVVLREQAFLGHLILRGGAIVLDEALREVLDTGLPGRPNTLSWDASGERSIQWLSPDEWLLIVPGGEAFAVERRLRERLADASFAIVDVSGGQTLLTLEGEAVPELLMKSVVYDVDPSHFAVGKGVNTVFAKATAIVRRSGETRWELVVRRSFADYCYRWLLDAGEEYAIGVER</sequence>